<keyword evidence="3 7" id="KW-0862">Zinc</keyword>
<reference evidence="8 9" key="1">
    <citation type="submission" date="2018-06" db="EMBL/GenBank/DDBJ databases">
        <authorList>
            <consortium name="Pathogen Informatics"/>
            <person name="Doyle S."/>
        </authorList>
    </citation>
    <scope>NUCLEOTIDE SEQUENCE [LARGE SCALE GENOMIC DNA]</scope>
    <source>
        <strain evidence="8 9">NCTC13294</strain>
    </source>
</reference>
<dbReference type="EMBL" id="UFUW01000001">
    <property type="protein sequence ID" value="SUX25031.1"/>
    <property type="molecule type" value="Genomic_DNA"/>
</dbReference>
<keyword evidence="2" id="KW-0678">Repressor</keyword>
<evidence type="ECO:0000256" key="2">
    <source>
        <dbReference type="ARBA" id="ARBA00022491"/>
    </source>
</evidence>
<dbReference type="GO" id="GO:0003700">
    <property type="term" value="F:DNA-binding transcription factor activity"/>
    <property type="evidence" value="ECO:0007669"/>
    <property type="project" value="InterPro"/>
</dbReference>
<sequence>MNSKQKNTLLHQVEQYCVKRGARLTPIRKQILSLVLTYPNVVKAYEILADLRKIKSNAAPPTVYRALDFLVHIGVLHRADSLNGYVLCSHFGEEHTSVILNCTTCGATEELAAEEPVDILLAFCRERGFTVQDGPLVLSGECVRCHAGHALAKTSNP</sequence>
<evidence type="ECO:0000256" key="4">
    <source>
        <dbReference type="ARBA" id="ARBA00023015"/>
    </source>
</evidence>
<dbReference type="SUPFAM" id="SSF46785">
    <property type="entry name" value="Winged helix' DNA-binding domain"/>
    <property type="match status" value="1"/>
</dbReference>
<evidence type="ECO:0000256" key="6">
    <source>
        <dbReference type="ARBA" id="ARBA00023163"/>
    </source>
</evidence>
<dbReference type="Gene3D" id="3.30.1490.190">
    <property type="match status" value="1"/>
</dbReference>
<dbReference type="GO" id="GO:0008270">
    <property type="term" value="F:zinc ion binding"/>
    <property type="evidence" value="ECO:0007669"/>
    <property type="project" value="TreeGrafter"/>
</dbReference>
<protein>
    <submittedName>
        <fullName evidence="8">Zinc uptake regulation protein</fullName>
    </submittedName>
</protein>
<dbReference type="GO" id="GO:0045892">
    <property type="term" value="P:negative regulation of DNA-templated transcription"/>
    <property type="evidence" value="ECO:0007669"/>
    <property type="project" value="TreeGrafter"/>
</dbReference>
<dbReference type="PANTHER" id="PTHR33202:SF6">
    <property type="entry name" value="ZINC UPTAKE REGULATION PROTEIN"/>
    <property type="match status" value="1"/>
</dbReference>
<dbReference type="GO" id="GO:0000976">
    <property type="term" value="F:transcription cis-regulatory region binding"/>
    <property type="evidence" value="ECO:0007669"/>
    <property type="project" value="TreeGrafter"/>
</dbReference>
<evidence type="ECO:0000256" key="1">
    <source>
        <dbReference type="ARBA" id="ARBA00007957"/>
    </source>
</evidence>
<dbReference type="InterPro" id="IPR002481">
    <property type="entry name" value="FUR"/>
</dbReference>
<dbReference type="GO" id="GO:1900376">
    <property type="term" value="P:regulation of secondary metabolite biosynthetic process"/>
    <property type="evidence" value="ECO:0007669"/>
    <property type="project" value="TreeGrafter"/>
</dbReference>
<dbReference type="InterPro" id="IPR043135">
    <property type="entry name" value="Fur_C"/>
</dbReference>
<evidence type="ECO:0000256" key="5">
    <source>
        <dbReference type="ARBA" id="ARBA00023125"/>
    </source>
</evidence>
<evidence type="ECO:0000313" key="8">
    <source>
        <dbReference type="EMBL" id="SUX25031.1"/>
    </source>
</evidence>
<comment type="similarity">
    <text evidence="1">Belongs to the Fur family.</text>
</comment>
<dbReference type="AlphaFoldDB" id="A0A381EDA8"/>
<keyword evidence="5" id="KW-0238">DNA-binding</keyword>
<evidence type="ECO:0000256" key="3">
    <source>
        <dbReference type="ARBA" id="ARBA00022833"/>
    </source>
</evidence>
<proteinExistence type="inferred from homology"/>
<name>A0A381EDA8_9GAMM</name>
<accession>A0A381EDA8</accession>
<evidence type="ECO:0000256" key="7">
    <source>
        <dbReference type="PIRSR" id="PIRSR602481-1"/>
    </source>
</evidence>
<dbReference type="PANTHER" id="PTHR33202">
    <property type="entry name" value="ZINC UPTAKE REGULATION PROTEIN"/>
    <property type="match status" value="1"/>
</dbReference>
<dbReference type="OrthoDB" id="9801127at2"/>
<comment type="cofactor">
    <cofactor evidence="7">
        <name>Zn(2+)</name>
        <dbReference type="ChEBI" id="CHEBI:29105"/>
    </cofactor>
    <text evidence="7">Binds 1 zinc ion per subunit.</text>
</comment>
<evidence type="ECO:0000313" key="9">
    <source>
        <dbReference type="Proteomes" id="UP000254572"/>
    </source>
</evidence>
<dbReference type="GO" id="GO:0005829">
    <property type="term" value="C:cytosol"/>
    <property type="evidence" value="ECO:0007669"/>
    <property type="project" value="TreeGrafter"/>
</dbReference>
<dbReference type="InterPro" id="IPR036390">
    <property type="entry name" value="WH_DNA-bd_sf"/>
</dbReference>
<feature type="binding site" evidence="7">
    <location>
        <position position="145"/>
    </location>
    <ligand>
        <name>Zn(2+)</name>
        <dbReference type="ChEBI" id="CHEBI:29105"/>
    </ligand>
</feature>
<organism evidence="8 9">
    <name type="scientific">Cardiobacterium valvarum</name>
    <dbReference type="NCBI Taxonomy" id="194702"/>
    <lineage>
        <taxon>Bacteria</taxon>
        <taxon>Pseudomonadati</taxon>
        <taxon>Pseudomonadota</taxon>
        <taxon>Gammaproteobacteria</taxon>
        <taxon>Cardiobacteriales</taxon>
        <taxon>Cardiobacteriaceae</taxon>
        <taxon>Cardiobacterium</taxon>
    </lineage>
</organism>
<dbReference type="InterPro" id="IPR036388">
    <property type="entry name" value="WH-like_DNA-bd_sf"/>
</dbReference>
<dbReference type="Gene3D" id="1.10.10.10">
    <property type="entry name" value="Winged helix-like DNA-binding domain superfamily/Winged helix DNA-binding domain"/>
    <property type="match status" value="1"/>
</dbReference>
<dbReference type="Pfam" id="PF01475">
    <property type="entry name" value="FUR"/>
    <property type="match status" value="1"/>
</dbReference>
<feature type="binding site" evidence="7">
    <location>
        <position position="102"/>
    </location>
    <ligand>
        <name>Zn(2+)</name>
        <dbReference type="ChEBI" id="CHEBI:29105"/>
    </ligand>
</feature>
<dbReference type="Proteomes" id="UP000254572">
    <property type="component" value="Unassembled WGS sequence"/>
</dbReference>
<feature type="binding site" evidence="7">
    <location>
        <position position="142"/>
    </location>
    <ligand>
        <name>Zn(2+)</name>
        <dbReference type="ChEBI" id="CHEBI:29105"/>
    </ligand>
</feature>
<keyword evidence="6" id="KW-0804">Transcription</keyword>
<gene>
    <name evidence="8" type="primary">zur</name>
    <name evidence="8" type="ORF">NCTC13294_02206</name>
</gene>
<dbReference type="RefSeq" id="WP_115612338.1">
    <property type="nucleotide sequence ID" value="NZ_JBHLZC010000001.1"/>
</dbReference>
<keyword evidence="7" id="KW-0479">Metal-binding</keyword>
<keyword evidence="4" id="KW-0805">Transcription regulation</keyword>
<keyword evidence="9" id="KW-1185">Reference proteome</keyword>
<feature type="binding site" evidence="7">
    <location>
        <position position="105"/>
    </location>
    <ligand>
        <name>Zn(2+)</name>
        <dbReference type="ChEBI" id="CHEBI:29105"/>
    </ligand>
</feature>